<dbReference type="InterPro" id="IPR035445">
    <property type="entry name" value="GYF-like_dom_sf"/>
</dbReference>
<feature type="compositionally biased region" description="Polar residues" evidence="1">
    <location>
        <begin position="1274"/>
        <end position="1295"/>
    </location>
</feature>
<feature type="compositionally biased region" description="Polar residues" evidence="1">
    <location>
        <begin position="725"/>
        <end position="736"/>
    </location>
</feature>
<feature type="compositionally biased region" description="Polar residues" evidence="1">
    <location>
        <begin position="56"/>
        <end position="72"/>
    </location>
</feature>
<feature type="compositionally biased region" description="Low complexity" evidence="1">
    <location>
        <begin position="569"/>
        <end position="578"/>
    </location>
</feature>
<feature type="region of interest" description="Disordered" evidence="1">
    <location>
        <begin position="932"/>
        <end position="959"/>
    </location>
</feature>
<feature type="compositionally biased region" description="Basic and acidic residues" evidence="1">
    <location>
        <begin position="267"/>
        <end position="284"/>
    </location>
</feature>
<dbReference type="SMART" id="SM00444">
    <property type="entry name" value="GYF"/>
    <property type="match status" value="1"/>
</dbReference>
<feature type="compositionally biased region" description="Low complexity" evidence="1">
    <location>
        <begin position="193"/>
        <end position="214"/>
    </location>
</feature>
<evidence type="ECO:0000259" key="2">
    <source>
        <dbReference type="PROSITE" id="PS50829"/>
    </source>
</evidence>
<dbReference type="InterPro" id="IPR051640">
    <property type="entry name" value="GRB10-interact_GYF"/>
</dbReference>
<feature type="region of interest" description="Disordered" evidence="1">
    <location>
        <begin position="174"/>
        <end position="324"/>
    </location>
</feature>
<feature type="region of interest" description="Disordered" evidence="1">
    <location>
        <begin position="1496"/>
        <end position="1556"/>
    </location>
</feature>
<feature type="compositionally biased region" description="Basic and acidic residues" evidence="1">
    <location>
        <begin position="142"/>
        <end position="151"/>
    </location>
</feature>
<dbReference type="Gene3D" id="3.30.1490.40">
    <property type="match status" value="1"/>
</dbReference>
<feature type="compositionally biased region" description="Low complexity" evidence="1">
    <location>
        <begin position="1330"/>
        <end position="1339"/>
    </location>
</feature>
<feature type="domain" description="GYF" evidence="2">
    <location>
        <begin position="785"/>
        <end position="840"/>
    </location>
</feature>
<dbReference type="EMBL" id="JAFEKC020000007">
    <property type="protein sequence ID" value="KAK0513543.1"/>
    <property type="molecule type" value="Genomic_DNA"/>
</dbReference>
<feature type="compositionally biased region" description="Polar residues" evidence="1">
    <location>
        <begin position="552"/>
        <end position="568"/>
    </location>
</feature>
<feature type="compositionally biased region" description="Basic and acidic residues" evidence="1">
    <location>
        <begin position="515"/>
        <end position="533"/>
    </location>
</feature>
<gene>
    <name evidence="3" type="ORF">JMJ35_003907</name>
</gene>
<feature type="compositionally biased region" description="Low complexity" evidence="1">
    <location>
        <begin position="1"/>
        <end position="14"/>
    </location>
</feature>
<dbReference type="PANTHER" id="PTHR14445">
    <property type="entry name" value="GRB10 INTERACTING GYF PROTEIN"/>
    <property type="match status" value="1"/>
</dbReference>
<feature type="compositionally biased region" description="Low complexity" evidence="1">
    <location>
        <begin position="314"/>
        <end position="324"/>
    </location>
</feature>
<feature type="compositionally biased region" description="Low complexity" evidence="1">
    <location>
        <begin position="427"/>
        <end position="439"/>
    </location>
</feature>
<keyword evidence="4" id="KW-1185">Reference proteome</keyword>
<name>A0AA39R289_9LECA</name>
<dbReference type="PROSITE" id="PS50829">
    <property type="entry name" value="GYF"/>
    <property type="match status" value="1"/>
</dbReference>
<feature type="region of interest" description="Disordered" evidence="1">
    <location>
        <begin position="662"/>
        <end position="683"/>
    </location>
</feature>
<feature type="compositionally biased region" description="Polar residues" evidence="1">
    <location>
        <begin position="743"/>
        <end position="757"/>
    </location>
</feature>
<accession>A0AA39R289</accession>
<dbReference type="PANTHER" id="PTHR14445:SF36">
    <property type="entry name" value="FI03272P-RELATED"/>
    <property type="match status" value="1"/>
</dbReference>
<feature type="compositionally biased region" description="Polar residues" evidence="1">
    <location>
        <begin position="236"/>
        <end position="249"/>
    </location>
</feature>
<evidence type="ECO:0000256" key="1">
    <source>
        <dbReference type="SAM" id="MobiDB-lite"/>
    </source>
</evidence>
<feature type="compositionally biased region" description="Low complexity" evidence="1">
    <location>
        <begin position="1242"/>
        <end position="1251"/>
    </location>
</feature>
<feature type="region of interest" description="Disordered" evidence="1">
    <location>
        <begin position="855"/>
        <end position="892"/>
    </location>
</feature>
<feature type="compositionally biased region" description="Polar residues" evidence="1">
    <location>
        <begin position="15"/>
        <end position="46"/>
    </location>
</feature>
<evidence type="ECO:0000313" key="4">
    <source>
        <dbReference type="Proteomes" id="UP001166286"/>
    </source>
</evidence>
<protein>
    <recommendedName>
        <fullName evidence="2">GYF domain-containing protein</fullName>
    </recommendedName>
</protein>
<dbReference type="InterPro" id="IPR003169">
    <property type="entry name" value="GYF"/>
</dbReference>
<feature type="region of interest" description="Disordered" evidence="1">
    <location>
        <begin position="725"/>
        <end position="778"/>
    </location>
</feature>
<feature type="region of interest" description="Disordered" evidence="1">
    <location>
        <begin position="130"/>
        <end position="158"/>
    </location>
</feature>
<feature type="compositionally biased region" description="Polar residues" evidence="1">
    <location>
        <begin position="1140"/>
        <end position="1154"/>
    </location>
</feature>
<reference evidence="3" key="1">
    <citation type="submission" date="2023-03" db="EMBL/GenBank/DDBJ databases">
        <title>Complete genome of Cladonia borealis.</title>
        <authorList>
            <person name="Park H."/>
        </authorList>
    </citation>
    <scope>NUCLEOTIDE SEQUENCE</scope>
    <source>
        <strain evidence="3">ANT050790</strain>
    </source>
</reference>
<comment type="caution">
    <text evidence="3">The sequence shown here is derived from an EMBL/GenBank/DDBJ whole genome shotgun (WGS) entry which is preliminary data.</text>
</comment>
<organism evidence="3 4">
    <name type="scientific">Cladonia borealis</name>
    <dbReference type="NCBI Taxonomy" id="184061"/>
    <lineage>
        <taxon>Eukaryota</taxon>
        <taxon>Fungi</taxon>
        <taxon>Dikarya</taxon>
        <taxon>Ascomycota</taxon>
        <taxon>Pezizomycotina</taxon>
        <taxon>Lecanoromycetes</taxon>
        <taxon>OSLEUM clade</taxon>
        <taxon>Lecanoromycetidae</taxon>
        <taxon>Lecanorales</taxon>
        <taxon>Lecanorineae</taxon>
        <taxon>Cladoniaceae</taxon>
        <taxon>Cladonia</taxon>
    </lineage>
</organism>
<evidence type="ECO:0000313" key="3">
    <source>
        <dbReference type="EMBL" id="KAK0513543.1"/>
    </source>
</evidence>
<dbReference type="CDD" id="cd00072">
    <property type="entry name" value="GYF"/>
    <property type="match status" value="1"/>
</dbReference>
<dbReference type="SUPFAM" id="SSF55277">
    <property type="entry name" value="GYF domain"/>
    <property type="match status" value="1"/>
</dbReference>
<sequence length="1556" mass="165741">MPSPFTASFASTAAGNINNEGSSNGRNTGSGDWSRSRTNGATQTFRRPSLAPGFSQKESSQAGSNPTTSSGSVYVPPHLNSNYQSSYNRNGSSNESRYSRDQLLDLFKTQEKSGFSSVNLNDLFVDGWSPTSTNGTHNGGWSKRDDNKDASGPEICWDQEGSVHPIALAEMTEDEKEAFASSVNSPLKPPTQNTNKDGTPNNNNINRRTSITQNAMNNSPSTRPAPRRRESGGDLLQNSNPLISPTSNRFAKDDPNVSSPPSSLLRRKTDLKDSFGPSLEDKERKNHRPGIETASPFGSLKRTNTNPVSAGLNGPSSPWSGAPPSAGFSPMGAFGNFALGGAAAQTPTSAEKKAGFGSVRGESRFKGLMNASSSEDLGSKMREKASVNSLERLSETNEQNQSRWAGNNLAQSRGINADLYGDEDDFGAGSAALGADDASPPLPQSSRYRNPDRQASYDEIGFSSLGAASDLPPFRELMQRRDYPQQDNTQIRGQGMGQMEEPMSPTTTNPYQSPEGEKRRPDDIDTDDSDIHNMQHPGPGQYSHAARGFQNPLDSSAGDRSQTSSTSAGRGFPSLGSLGSLGGLGAPGAWSAAPGAIGTPSRAQPNYSAAFGDSFNALNDLSSPQSGLSGSGLFGAGSASTLGGAGPIGRSSKLSSLLPNAMQEQMRAERQEQGFGDTGDSFQRDSVANPDMASRVARGGVTDPFNDAEIRNKLNFQGLQGLSSPFATTESNQIPSSQPPMAATSQTPFSAGPSGSSYFARAQDQDSASNQMPASQQRQMVMPDRMRWIYRDPQGNTQGPWSGLEMHDWYKAGFFSPELQVKKLEDADYEPLAQLIRRIGNSREPFLVPQIGIPHGSSTAQPNSTTATSGAVPAATPSTAQPPFASSFPSFGTTLSAEQQNALERRKQEEQYLMARQKEHLAQQQVLMKQMQHMQGGQLHHHSSAHSLQSQPSYGSITSPMGYQPSPAQGPIQPPTAGPLPGFFDTSLRNAGPLGAVVDPMSPVREEDLPGFMERLNMERGAQPTYGQEGQSHQQHVAAIMQERARQQREQEQYEMMQRNDDQRITAERLEQYHMLRAQEEAQQYQQPGTIGGPVNRQVSERDLSGQLHREEAGVEYEDQAHSQAHSMREDLTPKEPLSLSEQVQKAAATQPQSPWAKIDSGLPQPFPPPQSTSPMPAPTPQRNRQSVADALNAESQSPSRTESTEPHGAALAPWAKETAEGMKGPSLKEIQAMEARKAAQQEEIAAAARRAVAEQERQNQQSQPLTPAPGLPSSANWASSISPAVPATTGTSAWSKPAAGKPAIATPVTGAKKTLAQIQKEEEARKSRAAAAAAAANAGSSVSNITATVGGKRYADLASKGPMPTPLQPSNAAWTTVGAGGKVKTPTAPAPGLNTRTVSGGIVQPSASVAKPKTATSAAAKGPGSQHHANEEFQRWTKSALSKGLNSNISVDNFVTELLQLPPEADIISDSIYASSQTLDGRRFAEEFVKRRKLADRGIIPDSTTNAGFSSPSSANETKSGGGWSEVAKKGPPVAKEESNAAFKVVGGKKKGGKR</sequence>
<feature type="region of interest" description="Disordered" evidence="1">
    <location>
        <begin position="1"/>
        <end position="96"/>
    </location>
</feature>
<dbReference type="Proteomes" id="UP001166286">
    <property type="component" value="Unassembled WGS sequence"/>
</dbReference>
<feature type="compositionally biased region" description="Polar residues" evidence="1">
    <location>
        <begin position="386"/>
        <end position="414"/>
    </location>
</feature>
<feature type="compositionally biased region" description="Polar residues" evidence="1">
    <location>
        <begin position="765"/>
        <end position="778"/>
    </location>
</feature>
<feature type="compositionally biased region" description="Polar residues" evidence="1">
    <location>
        <begin position="79"/>
        <end position="96"/>
    </location>
</feature>
<feature type="compositionally biased region" description="Polar residues" evidence="1">
    <location>
        <begin position="1503"/>
        <end position="1520"/>
    </location>
</feature>
<feature type="compositionally biased region" description="Pro residues" evidence="1">
    <location>
        <begin position="1165"/>
        <end position="1180"/>
    </location>
</feature>
<dbReference type="Pfam" id="PF02213">
    <property type="entry name" value="GYF"/>
    <property type="match status" value="1"/>
</dbReference>
<proteinExistence type="predicted"/>
<dbReference type="GO" id="GO:0005829">
    <property type="term" value="C:cytosol"/>
    <property type="evidence" value="ECO:0007669"/>
    <property type="project" value="TreeGrafter"/>
</dbReference>
<feature type="region of interest" description="Disordered" evidence="1">
    <location>
        <begin position="370"/>
        <end position="614"/>
    </location>
</feature>
<feature type="compositionally biased region" description="Low complexity" evidence="1">
    <location>
        <begin position="587"/>
        <end position="598"/>
    </location>
</feature>
<feature type="compositionally biased region" description="Low complexity" evidence="1">
    <location>
        <begin position="1407"/>
        <end position="1426"/>
    </location>
</feature>
<feature type="region of interest" description="Disordered" evidence="1">
    <location>
        <begin position="1361"/>
        <end position="1440"/>
    </location>
</feature>
<feature type="region of interest" description="Disordered" evidence="1">
    <location>
        <begin position="1139"/>
        <end position="1342"/>
    </location>
</feature>
<feature type="compositionally biased region" description="Polar residues" evidence="1">
    <location>
        <begin position="856"/>
        <end position="869"/>
    </location>
</feature>